<dbReference type="Proteomes" id="UP000629468">
    <property type="component" value="Unassembled WGS sequence"/>
</dbReference>
<proteinExistence type="predicted"/>
<organism evidence="1 2">
    <name type="scientific">Agaricus bisporus var. burnettii</name>
    <dbReference type="NCBI Taxonomy" id="192524"/>
    <lineage>
        <taxon>Eukaryota</taxon>
        <taxon>Fungi</taxon>
        <taxon>Dikarya</taxon>
        <taxon>Basidiomycota</taxon>
        <taxon>Agaricomycotina</taxon>
        <taxon>Agaricomycetes</taxon>
        <taxon>Agaricomycetidae</taxon>
        <taxon>Agaricales</taxon>
        <taxon>Agaricineae</taxon>
        <taxon>Agaricaceae</taxon>
        <taxon>Agaricus</taxon>
    </lineage>
</organism>
<name>A0A8H7KHW4_AGABI</name>
<accession>A0A8H7KHW4</accession>
<comment type="caution">
    <text evidence="1">The sequence shown here is derived from an EMBL/GenBank/DDBJ whole genome shotgun (WGS) entry which is preliminary data.</text>
</comment>
<dbReference type="EMBL" id="JABXXO010000006">
    <property type="protein sequence ID" value="KAF7776655.1"/>
    <property type="molecule type" value="Genomic_DNA"/>
</dbReference>
<evidence type="ECO:0000313" key="2">
    <source>
        <dbReference type="Proteomes" id="UP000629468"/>
    </source>
</evidence>
<gene>
    <name evidence="1" type="ORF">Agabi119p4_5048</name>
</gene>
<evidence type="ECO:0000313" key="1">
    <source>
        <dbReference type="EMBL" id="KAF7776655.1"/>
    </source>
</evidence>
<reference evidence="1 2" key="1">
    <citation type="journal article" name="Sci. Rep.">
        <title>Telomere-to-telomere assembled and centromere annotated genomes of the two main subspecies of the button mushroom Agaricus bisporus reveal especially polymorphic chromosome ends.</title>
        <authorList>
            <person name="Sonnenberg A.S.M."/>
            <person name="Sedaghat-Telgerd N."/>
            <person name="Lavrijssen B."/>
            <person name="Ohm R.A."/>
            <person name="Hendrickx P.M."/>
            <person name="Scholtmeijer K."/>
            <person name="Baars J.J.P."/>
            <person name="van Peer A."/>
        </authorList>
    </citation>
    <scope>NUCLEOTIDE SEQUENCE [LARGE SCALE GENOMIC DNA]</scope>
    <source>
        <strain evidence="1 2">H119_p4</strain>
    </source>
</reference>
<protein>
    <submittedName>
        <fullName evidence="1">Uncharacterized protein</fullName>
    </submittedName>
</protein>
<sequence>MAFEPSQSKVLPKGYTFMGPELFVSENAKAMVLDLLKNAEKRNPDAFDMYVYNDFHAYAIHDLIDKTFASIKKMVNKKEWVEAFYAIEALTVFFEFESTWTTCDDGDLTKLANKLYGAILLTILKGLKDTNQLSPKKFPNLECVLRAAFEFGKNMEGIACKSDYTTACKAIANDLFKDTMTADRALYEARLREYVESIEDPEEKKELLESLEEYVEEMKEQKVAWYMRGKASKPEIKNVNLQRAWNDYKGQAPEAPIRGPAEWDLTKWTEEDKSPFSFGNMDDELGI</sequence>
<dbReference type="AlphaFoldDB" id="A0A8H7KHW4"/>